<proteinExistence type="predicted"/>
<accession>A0A382GLI6</accession>
<sequence>GLIGLAFLIGGVLLVKASMRREDRQKNYSILKRH</sequence>
<evidence type="ECO:0000313" key="1">
    <source>
        <dbReference type="EMBL" id="SVB75041.1"/>
    </source>
</evidence>
<feature type="non-terminal residue" evidence="1">
    <location>
        <position position="1"/>
    </location>
</feature>
<dbReference type="EMBL" id="UINC01055775">
    <property type="protein sequence ID" value="SVB75041.1"/>
    <property type="molecule type" value="Genomic_DNA"/>
</dbReference>
<dbReference type="AlphaFoldDB" id="A0A382GLI6"/>
<protein>
    <submittedName>
        <fullName evidence="1">Uncharacterized protein</fullName>
    </submittedName>
</protein>
<gene>
    <name evidence="1" type="ORF">METZ01_LOCUS227895</name>
</gene>
<organism evidence="1">
    <name type="scientific">marine metagenome</name>
    <dbReference type="NCBI Taxonomy" id="408172"/>
    <lineage>
        <taxon>unclassified sequences</taxon>
        <taxon>metagenomes</taxon>
        <taxon>ecological metagenomes</taxon>
    </lineage>
</organism>
<reference evidence="1" key="1">
    <citation type="submission" date="2018-05" db="EMBL/GenBank/DDBJ databases">
        <authorList>
            <person name="Lanie J.A."/>
            <person name="Ng W.-L."/>
            <person name="Kazmierczak K.M."/>
            <person name="Andrzejewski T.M."/>
            <person name="Davidsen T.M."/>
            <person name="Wayne K.J."/>
            <person name="Tettelin H."/>
            <person name="Glass J.I."/>
            <person name="Rusch D."/>
            <person name="Podicherti R."/>
            <person name="Tsui H.-C.T."/>
            <person name="Winkler M.E."/>
        </authorList>
    </citation>
    <scope>NUCLEOTIDE SEQUENCE</scope>
</reference>
<name>A0A382GLI6_9ZZZZ</name>